<sequence>TYVIDLPEDGHGQTWAADTSFGIRIKWNHADAVLGANADKAMFWVPGAEFAVGEVALFKDPTYTLAAMQAAEFGLIGVFEDAPSSGADATYKMKGQYPGIFYNYSVCSSAGSTAPMTDQGLYTWDQTSYNFTIKRDPSIAGSQVLPQFDDGTLTMTNDTTMKIVFKDRDSHSTLYAEIMDSWDEGNHPDTLKGGNGENSGGDRTYMAFPPLILDSDNAFAGTWDATLHPESAQASSGFYRDSTNTDLASWSYFLTWYAFSFGAEVDHITSLIVDGTLASSSVDLDGTAGLTGTDFAMYMGGSAQQDPTKTTVTGLLYAALFDATTGGLKNDSDHAFDPTDAASGGKMTFNVERDCAVPVDATIDFDATFTRCTTDNCAGDGYHVAPTWD</sequence>
<dbReference type="EMBL" id="UINC01067244">
    <property type="protein sequence ID" value="SVB98725.1"/>
    <property type="molecule type" value="Genomic_DNA"/>
</dbReference>
<dbReference type="AlphaFoldDB" id="A0A382IH80"/>
<name>A0A382IH80_9ZZZZ</name>
<feature type="non-terminal residue" evidence="1">
    <location>
        <position position="1"/>
    </location>
</feature>
<proteinExistence type="predicted"/>
<protein>
    <submittedName>
        <fullName evidence="1">Uncharacterized protein</fullName>
    </submittedName>
</protein>
<gene>
    <name evidence="1" type="ORF">METZ01_LOCUS251579</name>
</gene>
<accession>A0A382IH80</accession>
<organism evidence="1">
    <name type="scientific">marine metagenome</name>
    <dbReference type="NCBI Taxonomy" id="408172"/>
    <lineage>
        <taxon>unclassified sequences</taxon>
        <taxon>metagenomes</taxon>
        <taxon>ecological metagenomes</taxon>
    </lineage>
</organism>
<evidence type="ECO:0000313" key="1">
    <source>
        <dbReference type="EMBL" id="SVB98725.1"/>
    </source>
</evidence>
<reference evidence="1" key="1">
    <citation type="submission" date="2018-05" db="EMBL/GenBank/DDBJ databases">
        <authorList>
            <person name="Lanie J.A."/>
            <person name="Ng W.-L."/>
            <person name="Kazmierczak K.M."/>
            <person name="Andrzejewski T.M."/>
            <person name="Davidsen T.M."/>
            <person name="Wayne K.J."/>
            <person name="Tettelin H."/>
            <person name="Glass J.I."/>
            <person name="Rusch D."/>
            <person name="Podicherti R."/>
            <person name="Tsui H.-C.T."/>
            <person name="Winkler M.E."/>
        </authorList>
    </citation>
    <scope>NUCLEOTIDE SEQUENCE</scope>
</reference>